<dbReference type="Proteomes" id="UP000555448">
    <property type="component" value="Unassembled WGS sequence"/>
</dbReference>
<keyword evidence="2" id="KW-1185">Reference proteome</keyword>
<evidence type="ECO:0000313" key="2">
    <source>
        <dbReference type="Proteomes" id="UP000555448"/>
    </source>
</evidence>
<name>A0A7W7KDY9_9SPHN</name>
<gene>
    <name evidence="1" type="ORF">HNO88_003985</name>
</gene>
<dbReference type="EMBL" id="JACHLR010000026">
    <property type="protein sequence ID" value="MBB4860641.1"/>
    <property type="molecule type" value="Genomic_DNA"/>
</dbReference>
<sequence length="71" mass="7790">MTMREAHSQALASGTATMAAGHVGRSPCFVDKDEALWLEIKLVIKPGMALPQDIGSVLLDRVTRLFLRVIR</sequence>
<reference evidence="1 2" key="1">
    <citation type="submission" date="2020-08" db="EMBL/GenBank/DDBJ databases">
        <title>Functional genomics of gut bacteria from endangered species of beetles.</title>
        <authorList>
            <person name="Carlos-Shanley C."/>
        </authorList>
    </citation>
    <scope>NUCLEOTIDE SEQUENCE [LARGE SCALE GENOMIC DNA]</scope>
    <source>
        <strain evidence="1 2">S00245</strain>
    </source>
</reference>
<protein>
    <submittedName>
        <fullName evidence="1">Uncharacterized protein</fullName>
    </submittedName>
</protein>
<proteinExistence type="predicted"/>
<dbReference type="AlphaFoldDB" id="A0A7W7KDY9"/>
<accession>A0A7W7KDY9</accession>
<organism evidence="1 2">
    <name type="scientific">Novosphingobium chloroacetimidivorans</name>
    <dbReference type="NCBI Taxonomy" id="1428314"/>
    <lineage>
        <taxon>Bacteria</taxon>
        <taxon>Pseudomonadati</taxon>
        <taxon>Pseudomonadota</taxon>
        <taxon>Alphaproteobacteria</taxon>
        <taxon>Sphingomonadales</taxon>
        <taxon>Sphingomonadaceae</taxon>
        <taxon>Novosphingobium</taxon>
    </lineage>
</organism>
<comment type="caution">
    <text evidence="1">The sequence shown here is derived from an EMBL/GenBank/DDBJ whole genome shotgun (WGS) entry which is preliminary data.</text>
</comment>
<evidence type="ECO:0000313" key="1">
    <source>
        <dbReference type="EMBL" id="MBB4860641.1"/>
    </source>
</evidence>